<name>A0ABT1MQ24_9RHOB</name>
<dbReference type="InterPro" id="IPR050832">
    <property type="entry name" value="Bact_Acetyltransf"/>
</dbReference>
<geneLocation type="plasmid" evidence="4">
    <name>unnamed1</name>
</geneLocation>
<comment type="caution">
    <text evidence="4">The sequence shown here is derived from an EMBL/GenBank/DDBJ whole genome shotgun (WGS) entry which is preliminary data.</text>
</comment>
<dbReference type="InterPro" id="IPR016181">
    <property type="entry name" value="Acyl_CoA_acyltransferase"/>
</dbReference>
<dbReference type="Proteomes" id="UP001203945">
    <property type="component" value="Unassembled WGS sequence"/>
</dbReference>
<organism evidence="4 5">
    <name type="scientific">Paracoccus albicereus</name>
    <dbReference type="NCBI Taxonomy" id="2922394"/>
    <lineage>
        <taxon>Bacteria</taxon>
        <taxon>Pseudomonadati</taxon>
        <taxon>Pseudomonadota</taxon>
        <taxon>Alphaproteobacteria</taxon>
        <taxon>Rhodobacterales</taxon>
        <taxon>Paracoccaceae</taxon>
        <taxon>Paracoccus</taxon>
    </lineage>
</organism>
<evidence type="ECO:0000313" key="4">
    <source>
        <dbReference type="EMBL" id="MCQ0969046.1"/>
    </source>
</evidence>
<evidence type="ECO:0000313" key="5">
    <source>
        <dbReference type="Proteomes" id="UP001203945"/>
    </source>
</evidence>
<evidence type="ECO:0000256" key="1">
    <source>
        <dbReference type="ARBA" id="ARBA00022679"/>
    </source>
</evidence>
<dbReference type="Gene3D" id="3.40.630.30">
    <property type="match status" value="1"/>
</dbReference>
<dbReference type="RefSeq" id="WP_255328008.1">
    <property type="nucleotide sequence ID" value="NZ_JAKZEU010000001.1"/>
</dbReference>
<keyword evidence="4" id="KW-0614">Plasmid</keyword>
<accession>A0ABT1MQ24</accession>
<dbReference type="PANTHER" id="PTHR43877">
    <property type="entry name" value="AMINOALKYLPHOSPHONATE N-ACETYLTRANSFERASE-RELATED-RELATED"/>
    <property type="match status" value="1"/>
</dbReference>
<gene>
    <name evidence="4" type="ORF">MLD63_01180</name>
</gene>
<keyword evidence="5" id="KW-1185">Reference proteome</keyword>
<reference evidence="4 5" key="1">
    <citation type="submission" date="2022-03" db="EMBL/GenBank/DDBJ databases">
        <authorList>
            <person name="He Y."/>
        </authorList>
    </citation>
    <scope>NUCLEOTIDE SEQUENCE [LARGE SCALE GENOMIC DNA]</scope>
    <source>
        <strain evidence="4 5">TK19116</strain>
        <plasmid evidence="4">unnamed1</plasmid>
    </source>
</reference>
<proteinExistence type="predicted"/>
<dbReference type="Pfam" id="PF00583">
    <property type="entry name" value="Acetyltransf_1"/>
    <property type="match status" value="1"/>
</dbReference>
<dbReference type="GO" id="GO:0016746">
    <property type="term" value="F:acyltransferase activity"/>
    <property type="evidence" value="ECO:0007669"/>
    <property type="project" value="UniProtKB-KW"/>
</dbReference>
<dbReference type="PROSITE" id="PS51186">
    <property type="entry name" value="GNAT"/>
    <property type="match status" value="1"/>
</dbReference>
<keyword evidence="1 4" id="KW-0808">Transferase</keyword>
<dbReference type="InterPro" id="IPR000182">
    <property type="entry name" value="GNAT_dom"/>
</dbReference>
<dbReference type="SUPFAM" id="SSF55729">
    <property type="entry name" value="Acyl-CoA N-acyltransferases (Nat)"/>
    <property type="match status" value="1"/>
</dbReference>
<dbReference type="EMBL" id="JAKZEU010000001">
    <property type="protein sequence ID" value="MCQ0969046.1"/>
    <property type="molecule type" value="Genomic_DNA"/>
</dbReference>
<dbReference type="CDD" id="cd04301">
    <property type="entry name" value="NAT_SF"/>
    <property type="match status" value="1"/>
</dbReference>
<feature type="domain" description="N-acetyltransferase" evidence="3">
    <location>
        <begin position="1"/>
        <end position="133"/>
    </location>
</feature>
<sequence length="139" mass="15134">MTFDQMAALHARAFTRPRPWSADEIAEILGTTGAFLVSHAQGFLIGRVIADEAELLTLAVDPDARRLGIGADLTRRFLHAAASRGAAQVFLEVASDNTAARALYASLGWREAGLRRGYFARDLDALVLRIDLESHEKDG</sequence>
<evidence type="ECO:0000259" key="3">
    <source>
        <dbReference type="PROSITE" id="PS51186"/>
    </source>
</evidence>
<keyword evidence="2 4" id="KW-0012">Acyltransferase</keyword>
<evidence type="ECO:0000256" key="2">
    <source>
        <dbReference type="ARBA" id="ARBA00023315"/>
    </source>
</evidence>
<protein>
    <submittedName>
        <fullName evidence="4">GNAT family N-acetyltransferase</fullName>
        <ecNumber evidence="4">2.3.1.-</ecNumber>
    </submittedName>
</protein>
<dbReference type="EC" id="2.3.1.-" evidence="4"/>